<dbReference type="GO" id="GO:0071555">
    <property type="term" value="P:cell wall organization"/>
    <property type="evidence" value="ECO:0007669"/>
    <property type="project" value="UniProtKB-KW"/>
</dbReference>
<gene>
    <name evidence="13" type="primary">GUX4_0</name>
    <name evidence="14" type="synonym">GUX4_1</name>
    <name evidence="14" type="ORF">CK203_007096</name>
    <name evidence="13" type="ORF">CK203_083743</name>
</gene>
<dbReference type="GO" id="GO:0046872">
    <property type="term" value="F:metal ion binding"/>
    <property type="evidence" value="ECO:0007669"/>
    <property type="project" value="UniProtKB-KW"/>
</dbReference>
<keyword evidence="9" id="KW-0464">Manganese</keyword>
<dbReference type="InterPro" id="IPR002495">
    <property type="entry name" value="Glyco_trans_8"/>
</dbReference>
<dbReference type="InterPro" id="IPR050587">
    <property type="entry name" value="GNT1/Glycosyltrans_8"/>
</dbReference>
<dbReference type="EMBL" id="QGNW01001145">
    <property type="protein sequence ID" value="RVW53469.1"/>
    <property type="molecule type" value="Genomic_DNA"/>
</dbReference>
<evidence type="ECO:0000256" key="1">
    <source>
        <dbReference type="ARBA" id="ARBA00004323"/>
    </source>
</evidence>
<dbReference type="FunFam" id="3.90.550.10:FF:000018">
    <property type="entry name" value="Hexosyltransferase"/>
    <property type="match status" value="1"/>
</dbReference>
<evidence type="ECO:0000313" key="15">
    <source>
        <dbReference type="Proteomes" id="UP000288805"/>
    </source>
</evidence>
<evidence type="ECO:0000256" key="12">
    <source>
        <dbReference type="RuleBase" id="RU362027"/>
    </source>
</evidence>
<evidence type="ECO:0000256" key="11">
    <source>
        <dbReference type="ARBA" id="ARBA00038162"/>
    </source>
</evidence>
<dbReference type="GO" id="GO:0016757">
    <property type="term" value="F:glycosyltransferase activity"/>
    <property type="evidence" value="ECO:0007669"/>
    <property type="project" value="UniProtKB-KW"/>
</dbReference>
<proteinExistence type="inferred from homology"/>
<dbReference type="Gene3D" id="3.90.550.10">
    <property type="entry name" value="Spore Coat Polysaccharide Biosynthesis Protein SpsA, Chain A"/>
    <property type="match status" value="1"/>
</dbReference>
<evidence type="ECO:0000256" key="9">
    <source>
        <dbReference type="ARBA" id="ARBA00023211"/>
    </source>
</evidence>
<keyword evidence="8" id="KW-0472">Membrane</keyword>
<dbReference type="Proteomes" id="UP000288805">
    <property type="component" value="Unassembled WGS sequence"/>
</dbReference>
<evidence type="ECO:0000256" key="7">
    <source>
        <dbReference type="ARBA" id="ARBA00022989"/>
    </source>
</evidence>
<evidence type="ECO:0000256" key="10">
    <source>
        <dbReference type="ARBA" id="ARBA00023316"/>
    </source>
</evidence>
<dbReference type="Pfam" id="PF01501">
    <property type="entry name" value="Glyco_transf_8"/>
    <property type="match status" value="2"/>
</dbReference>
<evidence type="ECO:0000256" key="3">
    <source>
        <dbReference type="ARBA" id="ARBA00022679"/>
    </source>
</evidence>
<dbReference type="CDD" id="cd02537">
    <property type="entry name" value="GT8_Glycogenin"/>
    <property type="match status" value="1"/>
</dbReference>
<evidence type="ECO:0000256" key="2">
    <source>
        <dbReference type="ARBA" id="ARBA00022676"/>
    </source>
</evidence>
<comment type="subcellular location">
    <subcellularLocation>
        <location evidence="1">Golgi apparatus membrane</location>
        <topology evidence="1">Single-pass type II membrane protein</topology>
    </subcellularLocation>
</comment>
<evidence type="ECO:0000256" key="5">
    <source>
        <dbReference type="ARBA" id="ARBA00022723"/>
    </source>
</evidence>
<dbReference type="InterPro" id="IPR029044">
    <property type="entry name" value="Nucleotide-diphossugar_trans"/>
</dbReference>
<dbReference type="AlphaFoldDB" id="A0A438F0D8"/>
<keyword evidence="3 13" id="KW-0808">Transferase</keyword>
<dbReference type="SUPFAM" id="SSF53448">
    <property type="entry name" value="Nucleotide-diphospho-sugar transferases"/>
    <property type="match status" value="1"/>
</dbReference>
<keyword evidence="10" id="KW-0961">Cell wall biogenesis/degradation</keyword>
<evidence type="ECO:0000313" key="14">
    <source>
        <dbReference type="EMBL" id="RVX18695.1"/>
    </source>
</evidence>
<accession>A0A438F0D8</accession>
<keyword evidence="5" id="KW-0479">Metal-binding</keyword>
<evidence type="ECO:0000256" key="8">
    <source>
        <dbReference type="ARBA" id="ARBA00023136"/>
    </source>
</evidence>
<evidence type="ECO:0000313" key="13">
    <source>
        <dbReference type="EMBL" id="RVW53469.1"/>
    </source>
</evidence>
<keyword evidence="7" id="KW-1133">Transmembrane helix</keyword>
<sequence length="546" mass="63324">MAPSLKPFNFKPKFFIFFLLVLSLALLFLTLSLRPLYLLETSLRNPKWLGIASKELNGRRVKIGLVNVGDQDFGELYGLRDQVHVPFDRVAGDVKWGDLFPEWIDEDQKWAAPRCPDIPMPRLELYKDLDVVVARVPCGDGVVEGRKGVRDVFRVQVNLVVANLAVKSGLTRGDIDQTVIVVFVGSCGPMREIFRCDDLVEHGEDYWVYRPDLRKLKHKLVMPVGSCQLAPPYAEFGKERWRRYISQSTPSSLNYAINKPREAYATILHSSEAYVCGAIALAQSITQTGSTKDLVLLADNSITSRSLQGLRAAGWKIKHIERIRSPNAKKNAYNEWNYSKLRLWQLTEYDKIIFIDADFIVLNNMDSLFVYPQLSAVGNNRVLFNSGIMVVEPSECMFQTLMEKSQTMVSYNGGDQGFLNEVFTWWHRWPRRLNFLKIFKEKNEHETPANVYAIHYLGLKPWMCYRDYDCNWDRLDHHPFASDSAHRRWWEVYDAMPEGLWGYCGLTKKKDERIRKWRKIAQKKNLSDGHWKMEVRDPRQKMLVDL</sequence>
<dbReference type="GO" id="GO:0000139">
    <property type="term" value="C:Golgi membrane"/>
    <property type="evidence" value="ECO:0007669"/>
    <property type="project" value="UniProtKB-SubCell"/>
</dbReference>
<keyword evidence="2" id="KW-0328">Glycosyltransferase</keyword>
<protein>
    <recommendedName>
        <fullName evidence="12">Hexosyltransferase</fullName>
        <ecNumber evidence="12">2.4.1.-</ecNumber>
    </recommendedName>
</protein>
<reference evidence="13 15" key="1">
    <citation type="journal article" date="2018" name="PLoS Genet.">
        <title>Population sequencing reveals clonal diversity and ancestral inbreeding in the grapevine cultivar Chardonnay.</title>
        <authorList>
            <person name="Roach M.J."/>
            <person name="Johnson D.L."/>
            <person name="Bohlmann J."/>
            <person name="van Vuuren H.J."/>
            <person name="Jones S.J."/>
            <person name="Pretorius I.S."/>
            <person name="Schmidt S.A."/>
            <person name="Borneman A.R."/>
        </authorList>
    </citation>
    <scope>NUCLEOTIDE SEQUENCE [LARGE SCALE GENOMIC DNA]</scope>
    <source>
        <strain evidence="15">cv. Chardonnay</strain>
        <strain evidence="13">I10V1</strain>
        <tissue evidence="13">Leaf</tissue>
    </source>
</reference>
<name>A0A438F0D8_VITVI</name>
<evidence type="ECO:0000256" key="6">
    <source>
        <dbReference type="ARBA" id="ARBA00022968"/>
    </source>
</evidence>
<keyword evidence="6" id="KW-0735">Signal-anchor</keyword>
<evidence type="ECO:0000256" key="4">
    <source>
        <dbReference type="ARBA" id="ARBA00022692"/>
    </source>
</evidence>
<dbReference type="EC" id="2.4.1.-" evidence="12"/>
<dbReference type="EMBL" id="QGNW01000010">
    <property type="protein sequence ID" value="RVX18695.1"/>
    <property type="molecule type" value="Genomic_DNA"/>
</dbReference>
<comment type="caution">
    <text evidence="13">The sequence shown here is derived from an EMBL/GenBank/DDBJ whole genome shotgun (WGS) entry which is preliminary data.</text>
</comment>
<comment type="similarity">
    <text evidence="11">Belongs to the glycosyltransferase 8 family. Glycogenin subfamily.</text>
</comment>
<keyword evidence="4" id="KW-0812">Transmembrane</keyword>
<dbReference type="PANTHER" id="PTHR11183">
    <property type="entry name" value="GLYCOGENIN SUBFAMILY MEMBER"/>
    <property type="match status" value="1"/>
</dbReference>
<organism evidence="13 15">
    <name type="scientific">Vitis vinifera</name>
    <name type="common">Grape</name>
    <dbReference type="NCBI Taxonomy" id="29760"/>
    <lineage>
        <taxon>Eukaryota</taxon>
        <taxon>Viridiplantae</taxon>
        <taxon>Streptophyta</taxon>
        <taxon>Embryophyta</taxon>
        <taxon>Tracheophyta</taxon>
        <taxon>Spermatophyta</taxon>
        <taxon>Magnoliopsida</taxon>
        <taxon>eudicotyledons</taxon>
        <taxon>Gunneridae</taxon>
        <taxon>Pentapetalae</taxon>
        <taxon>rosids</taxon>
        <taxon>Vitales</taxon>
        <taxon>Vitaceae</taxon>
        <taxon>Viteae</taxon>
        <taxon>Vitis</taxon>
    </lineage>
</organism>